<evidence type="ECO:0000313" key="2">
    <source>
        <dbReference type="Proteomes" id="UP001054945"/>
    </source>
</evidence>
<name>A0AAV4TP77_CAEEX</name>
<evidence type="ECO:0000313" key="1">
    <source>
        <dbReference type="EMBL" id="GIY46921.1"/>
    </source>
</evidence>
<sequence>MIRAHYHCKIQQETGWVLFSSYIVVQHERSSATHLLSLTATSHHNIVLVPGCRCRGSDFFVHGTRRSNINMRIFRFIAFVSLFDFKCSLRIIQQRKLYTFCDISISIAFIYLKCGCVRMCIVLENVMSIV</sequence>
<protein>
    <submittedName>
        <fullName evidence="1">Uncharacterized protein</fullName>
    </submittedName>
</protein>
<dbReference type="Proteomes" id="UP001054945">
    <property type="component" value="Unassembled WGS sequence"/>
</dbReference>
<comment type="caution">
    <text evidence="1">The sequence shown here is derived from an EMBL/GenBank/DDBJ whole genome shotgun (WGS) entry which is preliminary data.</text>
</comment>
<keyword evidence="2" id="KW-1185">Reference proteome</keyword>
<accession>A0AAV4TP77</accession>
<organism evidence="1 2">
    <name type="scientific">Caerostris extrusa</name>
    <name type="common">Bark spider</name>
    <name type="synonym">Caerostris bankana</name>
    <dbReference type="NCBI Taxonomy" id="172846"/>
    <lineage>
        <taxon>Eukaryota</taxon>
        <taxon>Metazoa</taxon>
        <taxon>Ecdysozoa</taxon>
        <taxon>Arthropoda</taxon>
        <taxon>Chelicerata</taxon>
        <taxon>Arachnida</taxon>
        <taxon>Araneae</taxon>
        <taxon>Araneomorphae</taxon>
        <taxon>Entelegynae</taxon>
        <taxon>Araneoidea</taxon>
        <taxon>Araneidae</taxon>
        <taxon>Caerostris</taxon>
    </lineage>
</organism>
<gene>
    <name evidence="1" type="ORF">CEXT_115511</name>
</gene>
<reference evidence="1 2" key="1">
    <citation type="submission" date="2021-06" db="EMBL/GenBank/DDBJ databases">
        <title>Caerostris extrusa draft genome.</title>
        <authorList>
            <person name="Kono N."/>
            <person name="Arakawa K."/>
        </authorList>
    </citation>
    <scope>NUCLEOTIDE SEQUENCE [LARGE SCALE GENOMIC DNA]</scope>
</reference>
<dbReference type="AlphaFoldDB" id="A0AAV4TP77"/>
<proteinExistence type="predicted"/>
<dbReference type="EMBL" id="BPLR01011501">
    <property type="protein sequence ID" value="GIY46921.1"/>
    <property type="molecule type" value="Genomic_DNA"/>
</dbReference>